<dbReference type="Gene3D" id="2.130.10.10">
    <property type="entry name" value="YVTN repeat-like/Quinoprotein amine dehydrogenase"/>
    <property type="match status" value="2"/>
</dbReference>
<dbReference type="FunFam" id="2.130.10.10:FF:000925">
    <property type="entry name" value="Transcription factor SPT8"/>
    <property type="match status" value="1"/>
</dbReference>
<dbReference type="GO" id="GO:0045944">
    <property type="term" value="P:positive regulation of transcription by RNA polymerase II"/>
    <property type="evidence" value="ECO:0007669"/>
    <property type="project" value="EnsemblFungi"/>
</dbReference>
<evidence type="ECO:0000256" key="6">
    <source>
        <dbReference type="ARBA" id="ARBA00023163"/>
    </source>
</evidence>
<dbReference type="GO" id="GO:0000124">
    <property type="term" value="C:SAGA complex"/>
    <property type="evidence" value="ECO:0007669"/>
    <property type="project" value="EnsemblFungi"/>
</dbReference>
<dbReference type="OrthoDB" id="10260946at2759"/>
<dbReference type="AlphaFoldDB" id="G0W940"/>
<dbReference type="Proteomes" id="UP000000689">
    <property type="component" value="Chromosome 3"/>
</dbReference>
<feature type="compositionally biased region" description="Acidic residues" evidence="10">
    <location>
        <begin position="15"/>
        <end position="48"/>
    </location>
</feature>
<keyword evidence="2" id="KW-0597">Phosphoprotein</keyword>
<keyword evidence="7" id="KW-0539">Nucleus</keyword>
<comment type="similarity">
    <text evidence="8">Belongs to the WD repeat SPT8 family.</text>
</comment>
<accession>G0W940</accession>
<dbReference type="GO" id="GO:0017025">
    <property type="term" value="F:TBP-class protein binding"/>
    <property type="evidence" value="ECO:0007669"/>
    <property type="project" value="EnsemblFungi"/>
</dbReference>
<dbReference type="GO" id="GO:0005634">
    <property type="term" value="C:nucleus"/>
    <property type="evidence" value="ECO:0007669"/>
    <property type="project" value="UniProtKB-SubCell"/>
</dbReference>
<dbReference type="EMBL" id="HE580269">
    <property type="protein sequence ID" value="CCD24301.1"/>
    <property type="molecule type" value="Genomic_DNA"/>
</dbReference>
<evidence type="ECO:0000256" key="1">
    <source>
        <dbReference type="ARBA" id="ARBA00004123"/>
    </source>
</evidence>
<dbReference type="SMART" id="SM00320">
    <property type="entry name" value="WD40"/>
    <property type="match status" value="6"/>
</dbReference>
<gene>
    <name evidence="12" type="primary">NDAI0C06420</name>
    <name evidence="12" type="ordered locus">NDAI_0C06420</name>
</gene>
<keyword evidence="6" id="KW-0804">Transcription</keyword>
<feature type="compositionally biased region" description="Basic and acidic residues" evidence="10">
    <location>
        <begin position="133"/>
        <end position="152"/>
    </location>
</feature>
<dbReference type="GO" id="GO:0000122">
    <property type="term" value="P:negative regulation of transcription by RNA polymerase II"/>
    <property type="evidence" value="ECO:0007669"/>
    <property type="project" value="EnsemblFungi"/>
</dbReference>
<dbReference type="GeneID" id="11494681"/>
<feature type="region of interest" description="Disordered" evidence="10">
    <location>
        <begin position="1"/>
        <end position="214"/>
    </location>
</feature>
<keyword evidence="13" id="KW-1185">Reference proteome</keyword>
<dbReference type="InterPro" id="IPR036322">
    <property type="entry name" value="WD40_repeat_dom_sf"/>
</dbReference>
<sequence>MDDVDDILNQSQVADDNDDNDDEIGSQNNEQDEEEEEEDDVDENDMMEGDFNINVESQQEDEDNEEDEDMGMDEDMDADANDEDADEDEDDENDEDDEDDEEEGDDNESNANDSSSISSDDNTENDPEEVQDQQDKNIKNNDGESKEDKTSIEMDEPSETQSNIDTSAENKEGKPTGNKESSSRSISDGLIEDNTNSSSTSMEPENKLTSPNDNMTMNDKIYNYYTQMRQSSKIVDSYVIYPTAATPIQTDVNALTVSKGLKYLFLGGNDGYIRKYDLLNTLEGKLSLTILQKHALTESIQNAGILQNYWENEIPQKKSEVKLAANKKEYEMKVSPVYSLAVESECMFLLSGLSNGGITMHGVRYMEGSIGHYFAPGKQGHSNVVNILKMNGEENRFISGSWDKKILEWDLQNGKIVNEFKGTTSELSSLELRPLFSTVDINNDIISADSNTKMSTTNSENNDDEMESLFGDDEEDEDADINMDKDDDDEKNANKKMGNDTKIPSIADEISKTKLNIVYDESVFMTSGLNGSIHIWDRRNGETPVLNLQRGPDIPPWCLSACWNVDGDHIYAGRRNACVEEFDIKMPSKPCNVLKLPTISGPVSNVYAMPNNKQLLVASRDNIRLYNTKPENTSKSSGAPFLIVPGHHGGSISNLYVDPTCRFLISTSGNRGWQGVSTDLTLIYDIDLA</sequence>
<evidence type="ECO:0000256" key="7">
    <source>
        <dbReference type="ARBA" id="ARBA00023242"/>
    </source>
</evidence>
<proteinExistence type="inferred from homology"/>
<organism evidence="12 13">
    <name type="scientific">Naumovozyma dairenensis (strain ATCC 10597 / BCRC 20456 / CBS 421 / NBRC 0211 / NRRL Y-12639)</name>
    <name type="common">Saccharomyces dairenensis</name>
    <dbReference type="NCBI Taxonomy" id="1071378"/>
    <lineage>
        <taxon>Eukaryota</taxon>
        <taxon>Fungi</taxon>
        <taxon>Dikarya</taxon>
        <taxon>Ascomycota</taxon>
        <taxon>Saccharomycotina</taxon>
        <taxon>Saccharomycetes</taxon>
        <taxon>Saccharomycetales</taxon>
        <taxon>Saccharomycetaceae</taxon>
        <taxon>Naumovozyma</taxon>
    </lineage>
</organism>
<keyword evidence="5" id="KW-0805">Transcription regulation</keyword>
<evidence type="ECO:0000259" key="11">
    <source>
        <dbReference type="Pfam" id="PF23798"/>
    </source>
</evidence>
<dbReference type="KEGG" id="ndi:NDAI_0C06420"/>
<protein>
    <recommendedName>
        <fullName evidence="11">Transcription factor spt8 beta-propeller domain-containing protein</fullName>
    </recommendedName>
</protein>
<keyword evidence="4" id="KW-0677">Repeat</keyword>
<reference evidence="12 13" key="1">
    <citation type="journal article" date="2011" name="Proc. Natl. Acad. Sci. U.S.A.">
        <title>Evolutionary erosion of yeast sex chromosomes by mating-type switching accidents.</title>
        <authorList>
            <person name="Gordon J.L."/>
            <person name="Armisen D."/>
            <person name="Proux-Wera E."/>
            <person name="Oheigeartaigh S.S."/>
            <person name="Byrne K.P."/>
            <person name="Wolfe K.H."/>
        </authorList>
    </citation>
    <scope>NUCLEOTIDE SEQUENCE [LARGE SCALE GENOMIC DNA]</scope>
    <source>
        <strain evidence="13">ATCC 10597 / BCRC 20456 / CBS 421 / NBRC 0211 / NRRL Y-12639</strain>
    </source>
</reference>
<dbReference type="HOGENOM" id="CLU_010934_2_0_1"/>
<evidence type="ECO:0000256" key="2">
    <source>
        <dbReference type="ARBA" id="ARBA00022553"/>
    </source>
</evidence>
<dbReference type="InterPro" id="IPR015943">
    <property type="entry name" value="WD40/YVTN_repeat-like_dom_sf"/>
</dbReference>
<feature type="region of interest" description="Disordered" evidence="10">
    <location>
        <begin position="449"/>
        <end position="500"/>
    </location>
</feature>
<feature type="compositionally biased region" description="Acidic residues" evidence="10">
    <location>
        <begin position="461"/>
        <end position="490"/>
    </location>
</feature>
<dbReference type="SUPFAM" id="SSF50978">
    <property type="entry name" value="WD40 repeat-like"/>
    <property type="match status" value="1"/>
</dbReference>
<dbReference type="STRING" id="1071378.G0W940"/>
<dbReference type="GO" id="GO:0003712">
    <property type="term" value="F:transcription coregulator activity"/>
    <property type="evidence" value="ECO:0007669"/>
    <property type="project" value="EnsemblFungi"/>
</dbReference>
<feature type="compositionally biased region" description="Acidic residues" evidence="10">
    <location>
        <begin position="121"/>
        <end position="132"/>
    </location>
</feature>
<evidence type="ECO:0000256" key="9">
    <source>
        <dbReference type="PROSITE-ProRule" id="PRU00221"/>
    </source>
</evidence>
<dbReference type="PANTHER" id="PTHR19848">
    <property type="entry name" value="WD40 REPEAT PROTEIN"/>
    <property type="match status" value="1"/>
</dbReference>
<dbReference type="Pfam" id="PF23798">
    <property type="entry name" value="Beta-prop_SPT8"/>
    <property type="match status" value="1"/>
</dbReference>
<keyword evidence="3 9" id="KW-0853">WD repeat</keyword>
<evidence type="ECO:0000256" key="10">
    <source>
        <dbReference type="SAM" id="MobiDB-lite"/>
    </source>
</evidence>
<dbReference type="OMA" id="WDRRQPN"/>
<dbReference type="InterPro" id="IPR057544">
    <property type="entry name" value="Beta-prop_SPT8"/>
</dbReference>
<feature type="compositionally biased region" description="Polar residues" evidence="10">
    <location>
        <begin position="193"/>
        <end position="214"/>
    </location>
</feature>
<evidence type="ECO:0000256" key="5">
    <source>
        <dbReference type="ARBA" id="ARBA00023015"/>
    </source>
</evidence>
<feature type="domain" description="Transcription factor spt8 beta-propeller" evidence="11">
    <location>
        <begin position="238"/>
        <end position="687"/>
    </location>
</feature>
<dbReference type="PANTHER" id="PTHR19848:SF8">
    <property type="entry name" value="F-BOX AND WD REPEAT DOMAIN CONTAINING 7"/>
    <property type="match status" value="1"/>
</dbReference>
<dbReference type="eggNOG" id="ENOG502QS8F">
    <property type="taxonomic scope" value="Eukaryota"/>
</dbReference>
<feature type="compositionally biased region" description="Low complexity" evidence="10">
    <location>
        <begin position="109"/>
        <end position="120"/>
    </location>
</feature>
<dbReference type="GO" id="GO:0006325">
    <property type="term" value="P:chromatin organization"/>
    <property type="evidence" value="ECO:0007669"/>
    <property type="project" value="EnsemblFungi"/>
</dbReference>
<feature type="compositionally biased region" description="Acidic residues" evidence="10">
    <location>
        <begin position="58"/>
        <end position="108"/>
    </location>
</feature>
<name>G0W940_NAUDC</name>
<dbReference type="InterPro" id="IPR001680">
    <property type="entry name" value="WD40_rpt"/>
</dbReference>
<dbReference type="RefSeq" id="XP_003669544.1">
    <property type="nucleotide sequence ID" value="XM_003669496.1"/>
</dbReference>
<comment type="subcellular location">
    <subcellularLocation>
        <location evidence="1">Nucleus</location>
    </subcellularLocation>
</comment>
<evidence type="ECO:0000256" key="3">
    <source>
        <dbReference type="ARBA" id="ARBA00022574"/>
    </source>
</evidence>
<evidence type="ECO:0000313" key="13">
    <source>
        <dbReference type="Proteomes" id="UP000000689"/>
    </source>
</evidence>
<dbReference type="PROSITE" id="PS50082">
    <property type="entry name" value="WD_REPEATS_2"/>
    <property type="match status" value="1"/>
</dbReference>
<feature type="compositionally biased region" description="Polar residues" evidence="10">
    <location>
        <begin position="449"/>
        <end position="460"/>
    </location>
</feature>
<dbReference type="PROSITE" id="PS50294">
    <property type="entry name" value="WD_REPEATS_REGION"/>
    <property type="match status" value="1"/>
</dbReference>
<feature type="repeat" description="WD" evidence="9">
    <location>
        <begin position="378"/>
        <end position="419"/>
    </location>
</feature>
<evidence type="ECO:0000256" key="8">
    <source>
        <dbReference type="ARBA" id="ARBA00061203"/>
    </source>
</evidence>
<evidence type="ECO:0000313" key="12">
    <source>
        <dbReference type="EMBL" id="CCD24301.1"/>
    </source>
</evidence>
<evidence type="ECO:0000256" key="4">
    <source>
        <dbReference type="ARBA" id="ARBA00022737"/>
    </source>
</evidence>